<dbReference type="SUPFAM" id="SSF52833">
    <property type="entry name" value="Thioredoxin-like"/>
    <property type="match status" value="1"/>
</dbReference>
<dbReference type="PATRIC" id="fig|1397.4.peg.842"/>
<dbReference type="Gene3D" id="3.40.30.10">
    <property type="entry name" value="Glutaredoxin"/>
    <property type="match status" value="1"/>
</dbReference>
<dbReference type="RefSeq" id="WP_047942747.1">
    <property type="nucleotide sequence ID" value="NZ_JBANBP010000190.1"/>
</dbReference>
<keyword evidence="3" id="KW-1185">Reference proteome</keyword>
<name>A0A0J1IIT4_NIACI</name>
<reference evidence="2 3" key="1">
    <citation type="submission" date="2015-05" db="EMBL/GenBank/DDBJ databases">
        <title>Whole genome sequence and identification of bacterial endophytes from Costus igneus.</title>
        <authorList>
            <person name="Lee Y.P."/>
            <person name="Gan H.M."/>
            <person name="Eng W."/>
            <person name="Wheatley M.S."/>
            <person name="Caraballo A."/>
            <person name="Polter S."/>
            <person name="Savka M.A."/>
            <person name="Hudson A.O."/>
        </authorList>
    </citation>
    <scope>NUCLEOTIDE SEQUENCE [LARGE SCALE GENOMIC DNA]</scope>
    <source>
        <strain evidence="2 3">RIT379</strain>
    </source>
</reference>
<dbReference type="OrthoDB" id="32134at2"/>
<accession>A0A0J1IIT4</accession>
<proteinExistence type="predicted"/>
<organism evidence="2 3">
    <name type="scientific">Niallia circulans</name>
    <name type="common">Bacillus circulans</name>
    <dbReference type="NCBI Taxonomy" id="1397"/>
    <lineage>
        <taxon>Bacteria</taxon>
        <taxon>Bacillati</taxon>
        <taxon>Bacillota</taxon>
        <taxon>Bacilli</taxon>
        <taxon>Bacillales</taxon>
        <taxon>Bacillaceae</taxon>
        <taxon>Niallia</taxon>
    </lineage>
</organism>
<sequence length="157" mass="18391">MKKILFFLVFIIILFAGVAFLSHMKKEKAVEGNLYKKADLRPATVELLDNPNYQNIILPDELEEKLKTEEDVTVYFFSSECQYCLKTTPELMPLAKELNVSIDQYNLLEFEEGWDKYNIESTPTIVQYKNGEEVSRIIGYKEPAVFKEWLEEYSVKK</sequence>
<dbReference type="CDD" id="cd02947">
    <property type="entry name" value="TRX_family"/>
    <property type="match status" value="1"/>
</dbReference>
<dbReference type="AlphaFoldDB" id="A0A0J1IIT4"/>
<dbReference type="InterPro" id="IPR036249">
    <property type="entry name" value="Thioredoxin-like_sf"/>
</dbReference>
<gene>
    <name evidence="2" type="ORF">ABW02_13545</name>
</gene>
<dbReference type="Proteomes" id="UP000036045">
    <property type="component" value="Unassembled WGS sequence"/>
</dbReference>
<comment type="caution">
    <text evidence="2">The sequence shown here is derived from an EMBL/GenBank/DDBJ whole genome shotgun (WGS) entry which is preliminary data.</text>
</comment>
<evidence type="ECO:0000259" key="1">
    <source>
        <dbReference type="Pfam" id="PF00085"/>
    </source>
</evidence>
<dbReference type="Pfam" id="PF00085">
    <property type="entry name" value="Thioredoxin"/>
    <property type="match status" value="1"/>
</dbReference>
<dbReference type="InterPro" id="IPR013766">
    <property type="entry name" value="Thioredoxin_domain"/>
</dbReference>
<protein>
    <submittedName>
        <fullName evidence="2">Thioredoxin</fullName>
    </submittedName>
</protein>
<evidence type="ECO:0000313" key="3">
    <source>
        <dbReference type="Proteomes" id="UP000036045"/>
    </source>
</evidence>
<evidence type="ECO:0000313" key="2">
    <source>
        <dbReference type="EMBL" id="KLV25852.1"/>
    </source>
</evidence>
<feature type="domain" description="Thioredoxin" evidence="1">
    <location>
        <begin position="60"/>
        <end position="151"/>
    </location>
</feature>
<dbReference type="EMBL" id="LDPH01000012">
    <property type="protein sequence ID" value="KLV25852.1"/>
    <property type="molecule type" value="Genomic_DNA"/>
</dbReference>